<evidence type="ECO:0000313" key="2">
    <source>
        <dbReference type="Proteomes" id="UP000313312"/>
    </source>
</evidence>
<dbReference type="Proteomes" id="UP000313312">
    <property type="component" value="Unassembled WGS sequence"/>
</dbReference>
<evidence type="ECO:0000313" key="1">
    <source>
        <dbReference type="EMBL" id="TNK91205.1"/>
    </source>
</evidence>
<organism evidence="1 2">
    <name type="scientific">Fructilactobacillus sanfranciscensis</name>
    <name type="common">Lactobacillus sanfranciscensis</name>
    <dbReference type="NCBI Taxonomy" id="1625"/>
    <lineage>
        <taxon>Bacteria</taxon>
        <taxon>Bacillati</taxon>
        <taxon>Bacillota</taxon>
        <taxon>Bacilli</taxon>
        <taxon>Lactobacillales</taxon>
        <taxon>Lactobacillaceae</taxon>
        <taxon>Fructilactobacillus</taxon>
    </lineage>
</organism>
<gene>
    <name evidence="1" type="ORF">DID87_00540</name>
</gene>
<dbReference type="AlphaFoldDB" id="A0A5C4TMR8"/>
<dbReference type="RefSeq" id="WP_014082235.1">
    <property type="nucleotide sequence ID" value="NZ_CP118925.1"/>
</dbReference>
<sequence length="104" mass="12428">MKIKNISLKKPKDRDEIITGTFSIDDFKIKYEISPNMNKKFVYNVRFYSITNDKLDSTNYAVEQTIRYNELNFKDEYDVYDWDDFLDRAPITNQGTPFVISFND</sequence>
<accession>A0A5C4TMR8</accession>
<proteinExistence type="predicted"/>
<comment type="caution">
    <text evidence="1">The sequence shown here is derived from an EMBL/GenBank/DDBJ whole genome shotgun (WGS) entry which is preliminary data.</text>
</comment>
<reference evidence="1 2" key="1">
    <citation type="submission" date="2018-05" db="EMBL/GenBank/DDBJ databases">
        <title>Lactobacillus sanfranciscensis Ah4 draft denome sequence.</title>
        <authorList>
            <person name="Zhang G."/>
        </authorList>
    </citation>
    <scope>NUCLEOTIDE SEQUENCE [LARGE SCALE GENOMIC DNA]</scope>
    <source>
        <strain evidence="1 2">Ah4</strain>
    </source>
</reference>
<dbReference type="EMBL" id="QFCR01000001">
    <property type="protein sequence ID" value="TNK91205.1"/>
    <property type="molecule type" value="Genomic_DNA"/>
</dbReference>
<dbReference type="GeneID" id="93160874"/>
<name>A0A5C4TMR8_FRUSA</name>
<protein>
    <submittedName>
        <fullName evidence="1">Uncharacterized protein</fullName>
    </submittedName>
</protein>